<name>A0A6G0XF37_9STRA</name>
<sequence>MEHPWIWLHVTLFLDTTSTLAWIQTCRVHRTWFRAQHRQWNEFRAGIAMAHYIRRHLRVQLQVHSQEAQQHSIPRSDDPRVPPRVETLWIEHGPMASETVVIPTEMLLPFQHPRRNLVTLNADCKTLSTPPMLVHAVNGTRRLYSVIRLVQLHGDDEDTSKELRRFIYHPQMGDLKAVPLLEKHQWAREGHPRFDVVSMDGACQLELNVPAHVEATVDCYHIQRIEIAFHKFELFPLTYHRSLAGDCNLQMTFYDAKNKCVGYIHASGSLGLEPSSFSTPQPTAASGRTAIEALQVYSLRPSVKSMRPAHLGKLLRHPGMVVFSIHSNSSVILHSLCLHNGTTTSQALKANWDPGCLEYALAPQTLDRRLLKGWLSLAFDADAAAVTEMNVAFQYVPPERLQRYAARFVSACGLP</sequence>
<comment type="caution">
    <text evidence="2">The sequence shown here is derived from an EMBL/GenBank/DDBJ whole genome shotgun (WGS) entry which is preliminary data.</text>
</comment>
<dbReference type="AlphaFoldDB" id="A0A6G0XF37"/>
<protein>
    <submittedName>
        <fullName evidence="2">Uncharacterized protein</fullName>
    </submittedName>
</protein>
<evidence type="ECO:0000313" key="3">
    <source>
        <dbReference type="Proteomes" id="UP000481153"/>
    </source>
</evidence>
<gene>
    <name evidence="2" type="ORF">Ae201684_005455</name>
</gene>
<feature type="chain" id="PRO_5026252591" evidence="1">
    <location>
        <begin position="22"/>
        <end position="415"/>
    </location>
</feature>
<dbReference type="VEuPathDB" id="FungiDB:AeMF1_013229"/>
<accession>A0A6G0XF37</accession>
<evidence type="ECO:0000256" key="1">
    <source>
        <dbReference type="SAM" id="SignalP"/>
    </source>
</evidence>
<proteinExistence type="predicted"/>
<keyword evidence="3" id="KW-1185">Reference proteome</keyword>
<reference evidence="2 3" key="1">
    <citation type="submission" date="2019-07" db="EMBL/GenBank/DDBJ databases">
        <title>Genomics analysis of Aphanomyces spp. identifies a new class of oomycete effector associated with host adaptation.</title>
        <authorList>
            <person name="Gaulin E."/>
        </authorList>
    </citation>
    <scope>NUCLEOTIDE SEQUENCE [LARGE SCALE GENOMIC DNA]</scope>
    <source>
        <strain evidence="2 3">ATCC 201684</strain>
    </source>
</reference>
<dbReference type="Proteomes" id="UP000481153">
    <property type="component" value="Unassembled WGS sequence"/>
</dbReference>
<dbReference type="EMBL" id="VJMJ01000070">
    <property type="protein sequence ID" value="KAF0738844.1"/>
    <property type="molecule type" value="Genomic_DNA"/>
</dbReference>
<evidence type="ECO:0000313" key="2">
    <source>
        <dbReference type="EMBL" id="KAF0738844.1"/>
    </source>
</evidence>
<keyword evidence="1" id="KW-0732">Signal</keyword>
<organism evidence="2 3">
    <name type="scientific">Aphanomyces euteiches</name>
    <dbReference type="NCBI Taxonomy" id="100861"/>
    <lineage>
        <taxon>Eukaryota</taxon>
        <taxon>Sar</taxon>
        <taxon>Stramenopiles</taxon>
        <taxon>Oomycota</taxon>
        <taxon>Saprolegniomycetes</taxon>
        <taxon>Saprolegniales</taxon>
        <taxon>Verrucalvaceae</taxon>
        <taxon>Aphanomyces</taxon>
    </lineage>
</organism>
<feature type="signal peptide" evidence="1">
    <location>
        <begin position="1"/>
        <end position="21"/>
    </location>
</feature>